<evidence type="ECO:0000256" key="11">
    <source>
        <dbReference type="RuleBase" id="RU362031"/>
    </source>
</evidence>
<feature type="domain" description="Peptidase M50" evidence="12">
    <location>
        <begin position="19"/>
        <end position="435"/>
    </location>
</feature>
<dbReference type="InterPro" id="IPR036034">
    <property type="entry name" value="PDZ_sf"/>
</dbReference>
<dbReference type="GO" id="GO:0006508">
    <property type="term" value="P:proteolysis"/>
    <property type="evidence" value="ECO:0007669"/>
    <property type="project" value="UniProtKB-KW"/>
</dbReference>
<gene>
    <name evidence="13" type="ORF">EDB95_4175</name>
</gene>
<evidence type="ECO:0000256" key="5">
    <source>
        <dbReference type="ARBA" id="ARBA00022692"/>
    </source>
</evidence>
<feature type="transmembrane region" description="Helical" evidence="11">
    <location>
        <begin position="420"/>
        <end position="441"/>
    </location>
</feature>
<name>A0A4R8DFX1_9BACT</name>
<sequence length="451" mass="50373">MTVLLVADLSGPLNQAGQFILSLSVIIVLHEMGHFLPAKWFKCRVEKFMLFFDAGFSLFKKKIGETVYGLGWIPLGGYVKISGMIDESMDKEALKLPPKPYEFRSKPAWQRLIIMSGGVIMNFLLAFVLFAVILQIWGDTYLPPQSTTYGLYADSLGRKIGLQTGDRIMSIDGKPVKNEEKVVLDIFTHSAKSIQVQRDGQMINLSIPDEFIGELSHNRLDGFAEVAFPNIVDTVKKTNIVSGELKRGDRVISLAGIPTPDYMTFVTTRVHYKKDTVDLGLIRGTDTVHIKSVLDSNGAVGFIPVPPDSLVRLTTVKYDFIASFPAGVRKSIEVMQDYIAQLKLLFTNKHVKSQDSLGSVLTMAKAYRTKWDWESTWRLTAFLSVILGFMNFLPIPALDGGHILFLLVEMITGRKPGDKFLEYAQVTGMVILVALMAYALGLDVFRAFFKH</sequence>
<dbReference type="CDD" id="cd06163">
    <property type="entry name" value="S2P-M50_PDZ_RseP-like"/>
    <property type="match status" value="1"/>
</dbReference>
<dbReference type="PANTHER" id="PTHR42837:SF2">
    <property type="entry name" value="MEMBRANE METALLOPROTEASE ARASP2, CHLOROPLASTIC-RELATED"/>
    <property type="match status" value="1"/>
</dbReference>
<evidence type="ECO:0000256" key="9">
    <source>
        <dbReference type="ARBA" id="ARBA00023049"/>
    </source>
</evidence>
<feature type="transmembrane region" description="Helical" evidence="11">
    <location>
        <begin position="382"/>
        <end position="408"/>
    </location>
</feature>
<dbReference type="Proteomes" id="UP000294498">
    <property type="component" value="Unassembled WGS sequence"/>
</dbReference>
<evidence type="ECO:0000256" key="4">
    <source>
        <dbReference type="ARBA" id="ARBA00022670"/>
    </source>
</evidence>
<evidence type="ECO:0000256" key="10">
    <source>
        <dbReference type="ARBA" id="ARBA00023136"/>
    </source>
</evidence>
<organism evidence="13 14">
    <name type="scientific">Dinghuibacter silviterrae</name>
    <dbReference type="NCBI Taxonomy" id="1539049"/>
    <lineage>
        <taxon>Bacteria</taxon>
        <taxon>Pseudomonadati</taxon>
        <taxon>Bacteroidota</taxon>
        <taxon>Chitinophagia</taxon>
        <taxon>Chitinophagales</taxon>
        <taxon>Chitinophagaceae</taxon>
        <taxon>Dinghuibacter</taxon>
    </lineage>
</organism>
<evidence type="ECO:0000256" key="7">
    <source>
        <dbReference type="ARBA" id="ARBA00022833"/>
    </source>
</evidence>
<accession>A0A4R8DFX1</accession>
<keyword evidence="14" id="KW-1185">Reference proteome</keyword>
<dbReference type="GO" id="GO:0046872">
    <property type="term" value="F:metal ion binding"/>
    <property type="evidence" value="ECO:0007669"/>
    <property type="project" value="UniProtKB-KW"/>
</dbReference>
<keyword evidence="11" id="KW-0479">Metal-binding</keyword>
<evidence type="ECO:0000256" key="3">
    <source>
        <dbReference type="ARBA" id="ARBA00007931"/>
    </source>
</evidence>
<dbReference type="InterPro" id="IPR008915">
    <property type="entry name" value="Peptidase_M50"/>
</dbReference>
<dbReference type="Gene3D" id="2.30.42.10">
    <property type="match status" value="1"/>
</dbReference>
<evidence type="ECO:0000256" key="1">
    <source>
        <dbReference type="ARBA" id="ARBA00001947"/>
    </source>
</evidence>
<proteinExistence type="inferred from homology"/>
<dbReference type="EMBL" id="SODV01000002">
    <property type="protein sequence ID" value="TDW96347.1"/>
    <property type="molecule type" value="Genomic_DNA"/>
</dbReference>
<dbReference type="GO" id="GO:0016020">
    <property type="term" value="C:membrane"/>
    <property type="evidence" value="ECO:0007669"/>
    <property type="project" value="UniProtKB-SubCell"/>
</dbReference>
<dbReference type="SUPFAM" id="SSF50156">
    <property type="entry name" value="PDZ domain-like"/>
    <property type="match status" value="1"/>
</dbReference>
<dbReference type="RefSeq" id="WP_133996623.1">
    <property type="nucleotide sequence ID" value="NZ_SODV01000002.1"/>
</dbReference>
<dbReference type="GO" id="GO:0004222">
    <property type="term" value="F:metalloendopeptidase activity"/>
    <property type="evidence" value="ECO:0007669"/>
    <property type="project" value="InterPro"/>
</dbReference>
<feature type="transmembrane region" description="Helical" evidence="11">
    <location>
        <begin position="112"/>
        <end position="137"/>
    </location>
</feature>
<dbReference type="Pfam" id="PF02163">
    <property type="entry name" value="Peptidase_M50"/>
    <property type="match status" value="1"/>
</dbReference>
<comment type="caution">
    <text evidence="13">The sequence shown here is derived from an EMBL/GenBank/DDBJ whole genome shotgun (WGS) entry which is preliminary data.</text>
</comment>
<comment type="subcellular location">
    <subcellularLocation>
        <location evidence="2">Membrane</location>
        <topology evidence="2">Multi-pass membrane protein</topology>
    </subcellularLocation>
</comment>
<keyword evidence="5 11" id="KW-0812">Transmembrane</keyword>
<protein>
    <recommendedName>
        <fullName evidence="11">Zinc metalloprotease</fullName>
        <ecNumber evidence="11">3.4.24.-</ecNumber>
    </recommendedName>
</protein>
<comment type="cofactor">
    <cofactor evidence="1 11">
        <name>Zn(2+)</name>
        <dbReference type="ChEBI" id="CHEBI:29105"/>
    </cofactor>
</comment>
<evidence type="ECO:0000256" key="6">
    <source>
        <dbReference type="ARBA" id="ARBA00022801"/>
    </source>
</evidence>
<evidence type="ECO:0000313" key="13">
    <source>
        <dbReference type="EMBL" id="TDW96347.1"/>
    </source>
</evidence>
<evidence type="ECO:0000256" key="8">
    <source>
        <dbReference type="ARBA" id="ARBA00022989"/>
    </source>
</evidence>
<evidence type="ECO:0000259" key="12">
    <source>
        <dbReference type="Pfam" id="PF02163"/>
    </source>
</evidence>
<keyword evidence="4 13" id="KW-0645">Protease</keyword>
<keyword evidence="9 11" id="KW-0482">Metalloprotease</keyword>
<dbReference type="OrthoDB" id="9782003at2"/>
<dbReference type="EC" id="3.4.24.-" evidence="11"/>
<dbReference type="PANTHER" id="PTHR42837">
    <property type="entry name" value="REGULATOR OF SIGMA-E PROTEASE RSEP"/>
    <property type="match status" value="1"/>
</dbReference>
<keyword evidence="8 11" id="KW-1133">Transmembrane helix</keyword>
<dbReference type="InterPro" id="IPR004387">
    <property type="entry name" value="Pept_M50_Zn"/>
</dbReference>
<comment type="similarity">
    <text evidence="3 11">Belongs to the peptidase M50B family.</text>
</comment>
<feature type="transmembrane region" description="Helical" evidence="11">
    <location>
        <begin position="20"/>
        <end position="41"/>
    </location>
</feature>
<evidence type="ECO:0000256" key="2">
    <source>
        <dbReference type="ARBA" id="ARBA00004141"/>
    </source>
</evidence>
<keyword evidence="7 11" id="KW-0862">Zinc</keyword>
<evidence type="ECO:0000313" key="14">
    <source>
        <dbReference type="Proteomes" id="UP000294498"/>
    </source>
</evidence>
<keyword evidence="10 11" id="KW-0472">Membrane</keyword>
<keyword evidence="6 11" id="KW-0378">Hydrolase</keyword>
<reference evidence="13 14" key="1">
    <citation type="submission" date="2019-03" db="EMBL/GenBank/DDBJ databases">
        <title>Genomic Encyclopedia of Type Strains, Phase IV (KMG-IV): sequencing the most valuable type-strain genomes for metagenomic binning, comparative biology and taxonomic classification.</title>
        <authorList>
            <person name="Goeker M."/>
        </authorList>
    </citation>
    <scope>NUCLEOTIDE SEQUENCE [LARGE SCALE GENOMIC DNA]</scope>
    <source>
        <strain evidence="13 14">DSM 100059</strain>
    </source>
</reference>
<dbReference type="NCBIfam" id="TIGR00054">
    <property type="entry name" value="RIP metalloprotease RseP"/>
    <property type="match status" value="1"/>
</dbReference>
<dbReference type="AlphaFoldDB" id="A0A4R8DFX1"/>